<feature type="transmembrane region" description="Helical" evidence="2">
    <location>
        <begin position="162"/>
        <end position="184"/>
    </location>
</feature>
<feature type="transmembrane region" description="Helical" evidence="2">
    <location>
        <begin position="219"/>
        <end position="239"/>
    </location>
</feature>
<evidence type="ECO:0000313" key="4">
    <source>
        <dbReference type="Proteomes" id="UP001202180"/>
    </source>
</evidence>
<dbReference type="RefSeq" id="WP_248476054.1">
    <property type="nucleotide sequence ID" value="NZ_JALPRF010000001.1"/>
</dbReference>
<accession>A0ABT0HGP6</accession>
<dbReference type="EMBL" id="JALPRF010000001">
    <property type="protein sequence ID" value="MCK8491334.1"/>
    <property type="molecule type" value="Genomic_DNA"/>
</dbReference>
<evidence type="ECO:0000256" key="1">
    <source>
        <dbReference type="SAM" id="MobiDB-lite"/>
    </source>
</evidence>
<evidence type="ECO:0000256" key="2">
    <source>
        <dbReference type="SAM" id="Phobius"/>
    </source>
</evidence>
<organism evidence="3 4">
    <name type="scientific">Spirosoma liriopis</name>
    <dbReference type="NCBI Taxonomy" id="2937440"/>
    <lineage>
        <taxon>Bacteria</taxon>
        <taxon>Pseudomonadati</taxon>
        <taxon>Bacteroidota</taxon>
        <taxon>Cytophagia</taxon>
        <taxon>Cytophagales</taxon>
        <taxon>Cytophagaceae</taxon>
        <taxon>Spirosoma</taxon>
    </lineage>
</organism>
<name>A0ABT0HGP6_9BACT</name>
<feature type="transmembrane region" description="Helical" evidence="2">
    <location>
        <begin position="125"/>
        <end position="150"/>
    </location>
</feature>
<keyword evidence="4" id="KW-1185">Reference proteome</keyword>
<dbReference type="Proteomes" id="UP001202180">
    <property type="component" value="Unassembled WGS sequence"/>
</dbReference>
<comment type="caution">
    <text evidence="3">The sequence shown here is derived from an EMBL/GenBank/DDBJ whole genome shotgun (WGS) entry which is preliminary data.</text>
</comment>
<feature type="transmembrane region" description="Helical" evidence="2">
    <location>
        <begin position="17"/>
        <end position="37"/>
    </location>
</feature>
<keyword evidence="2" id="KW-0812">Transmembrane</keyword>
<reference evidence="3 4" key="1">
    <citation type="submission" date="2022-04" db="EMBL/GenBank/DDBJ databases">
        <title>Spirosoma sp. strain RP8 genome sequencing and assembly.</title>
        <authorList>
            <person name="Jung Y."/>
        </authorList>
    </citation>
    <scope>NUCLEOTIDE SEQUENCE [LARGE SCALE GENOMIC DNA]</scope>
    <source>
        <strain evidence="3 4">RP8</strain>
    </source>
</reference>
<sequence>MNTLAVTLRQTLGSQRLLWLLYGITLVLGLLVALPFYNTLKVEDQNSLAFLDLLNGFDYTVYSDFMHRSGRVISPLFSVGRWLGALYIFLSVFVAGGILLRFAQVGERFDVGTFWQGCSKYVGRFLRLFGVTLLSVIVGGGIWLVLGTLMHIALEDTLTERGLFWVGLTFFILFALTATLALCIGDYAKVMLFREDEQRVFRTCRRAGRFVLRNVGKTFGPYWVFILIGAGLFGVYFLIDDAVTMSGWLTILLMFMVQQALVFGRVVLKVWSLGTAYALYEKLHKPQYTVPSVSPTYESVPIPFSNGDIQPPVDGPGSLDKDLKRDE</sequence>
<feature type="region of interest" description="Disordered" evidence="1">
    <location>
        <begin position="303"/>
        <end position="327"/>
    </location>
</feature>
<feature type="transmembrane region" description="Helical" evidence="2">
    <location>
        <begin position="245"/>
        <end position="268"/>
    </location>
</feature>
<gene>
    <name evidence="3" type="ORF">M0L20_05685</name>
</gene>
<keyword evidence="2" id="KW-1133">Transmembrane helix</keyword>
<keyword evidence="2" id="KW-0472">Membrane</keyword>
<protein>
    <recommendedName>
        <fullName evidence="5">DUF975 family protein</fullName>
    </recommendedName>
</protein>
<evidence type="ECO:0000313" key="3">
    <source>
        <dbReference type="EMBL" id="MCK8491334.1"/>
    </source>
</evidence>
<evidence type="ECO:0008006" key="5">
    <source>
        <dbReference type="Google" id="ProtNLM"/>
    </source>
</evidence>
<feature type="transmembrane region" description="Helical" evidence="2">
    <location>
        <begin position="82"/>
        <end position="104"/>
    </location>
</feature>
<proteinExistence type="predicted"/>